<dbReference type="KEGG" id="pgin:FRZ67_13005"/>
<gene>
    <name evidence="2" type="ORF">FRZ67_13005</name>
</gene>
<dbReference type="InterPro" id="IPR042252">
    <property type="entry name" value="MtfA_N"/>
</dbReference>
<dbReference type="GO" id="GO:0008237">
    <property type="term" value="F:metallopeptidase activity"/>
    <property type="evidence" value="ECO:0007669"/>
    <property type="project" value="InterPro"/>
</dbReference>
<dbReference type="Gene3D" id="1.10.472.150">
    <property type="entry name" value="Glucose-regulated metallo-peptidase M90, N-terminal domain"/>
    <property type="match status" value="1"/>
</dbReference>
<accession>A0A5B8VB22</accession>
<dbReference type="CDD" id="cd20170">
    <property type="entry name" value="Peptidase_M90-like"/>
    <property type="match status" value="1"/>
</dbReference>
<dbReference type="Pfam" id="PF06167">
    <property type="entry name" value="Peptidase_M90"/>
    <property type="match status" value="1"/>
</dbReference>
<dbReference type="PANTHER" id="PTHR30164">
    <property type="entry name" value="MTFA PEPTIDASE"/>
    <property type="match status" value="1"/>
</dbReference>
<dbReference type="InterPro" id="IPR024079">
    <property type="entry name" value="MetalloPept_cat_dom_sf"/>
</dbReference>
<evidence type="ECO:0000256" key="1">
    <source>
        <dbReference type="SAM" id="Phobius"/>
    </source>
</evidence>
<name>A0A5B8VB22_9BACT</name>
<sequence>MSDTVHLSTPAKIQDLPVYSGKALQGFSHNNEINASIGGAAEIFIFIGIVIFLLLLQLSRILKPSSRIQPKGEIPAGETGLKDIYVYNGQQLDISDEDIKKILTKRFPYYISLSPEMKESFEKRVKRFITLKTFVIPGTEAYKDVPVLLAAAAVQLTFGLREFELPWFQYIRIHAEEYFADDPNALRVLAGHVESNIITVAWNHFLKGIEDDHDGVNVGLHEMAHALYYQQVIVNKSKKNEFIKELSEVMEESEDIYALKHKHKILYSDNAYKNLQEFWAESIELFFERPEAMKICYPELFENLKELLNQDPLNKTNPVLTI</sequence>
<evidence type="ECO:0000313" key="2">
    <source>
        <dbReference type="EMBL" id="QEC68173.1"/>
    </source>
</evidence>
<dbReference type="RefSeq" id="WP_147189980.1">
    <property type="nucleotide sequence ID" value="NZ_CP042435.1"/>
</dbReference>
<keyword evidence="1" id="KW-1133">Transmembrane helix</keyword>
<dbReference type="InterPro" id="IPR010384">
    <property type="entry name" value="MtfA_fam"/>
</dbReference>
<feature type="transmembrane region" description="Helical" evidence="1">
    <location>
        <begin position="37"/>
        <end position="58"/>
    </location>
</feature>
<organism evidence="2 3">
    <name type="scientific">Panacibacter ginsenosidivorans</name>
    <dbReference type="NCBI Taxonomy" id="1813871"/>
    <lineage>
        <taxon>Bacteria</taxon>
        <taxon>Pseudomonadati</taxon>
        <taxon>Bacteroidota</taxon>
        <taxon>Chitinophagia</taxon>
        <taxon>Chitinophagales</taxon>
        <taxon>Chitinophagaceae</taxon>
        <taxon>Panacibacter</taxon>
    </lineage>
</organism>
<dbReference type="PANTHER" id="PTHR30164:SF2">
    <property type="entry name" value="PROTEIN MTFA"/>
    <property type="match status" value="1"/>
</dbReference>
<dbReference type="OrthoDB" id="9786424at2"/>
<keyword evidence="1" id="KW-0472">Membrane</keyword>
<dbReference type="Proteomes" id="UP000321533">
    <property type="component" value="Chromosome"/>
</dbReference>
<keyword evidence="3" id="KW-1185">Reference proteome</keyword>
<proteinExistence type="predicted"/>
<keyword evidence="1" id="KW-0812">Transmembrane</keyword>
<reference evidence="2 3" key="1">
    <citation type="journal article" date="2016" name="Int. J. Syst. Evol. Microbiol.">
        <title>Panacibacter ginsenosidivorans gen. nov., sp. nov., with ginsenoside converting activity isolated from soil of a ginseng field.</title>
        <authorList>
            <person name="Siddiqi M.Z."/>
            <person name="Muhammad Shafi S."/>
            <person name="Choi K.D."/>
            <person name="Im W.T."/>
        </authorList>
    </citation>
    <scope>NUCLEOTIDE SEQUENCE [LARGE SCALE GENOMIC DNA]</scope>
    <source>
        <strain evidence="2 3">Gsoil1550</strain>
    </source>
</reference>
<dbReference type="AlphaFoldDB" id="A0A5B8VB22"/>
<protein>
    <submittedName>
        <fullName evidence="2">Zinc-dependent peptidase</fullName>
    </submittedName>
</protein>
<dbReference type="EMBL" id="CP042435">
    <property type="protein sequence ID" value="QEC68173.1"/>
    <property type="molecule type" value="Genomic_DNA"/>
</dbReference>
<dbReference type="SUPFAM" id="SSF55486">
    <property type="entry name" value="Metalloproteases ('zincins'), catalytic domain"/>
    <property type="match status" value="1"/>
</dbReference>
<dbReference type="GO" id="GO:0004177">
    <property type="term" value="F:aminopeptidase activity"/>
    <property type="evidence" value="ECO:0007669"/>
    <property type="project" value="TreeGrafter"/>
</dbReference>
<dbReference type="GO" id="GO:0005829">
    <property type="term" value="C:cytosol"/>
    <property type="evidence" value="ECO:0007669"/>
    <property type="project" value="TreeGrafter"/>
</dbReference>
<dbReference type="Gene3D" id="3.40.390.10">
    <property type="entry name" value="Collagenase (Catalytic Domain)"/>
    <property type="match status" value="1"/>
</dbReference>
<evidence type="ECO:0000313" key="3">
    <source>
        <dbReference type="Proteomes" id="UP000321533"/>
    </source>
</evidence>